<keyword evidence="2" id="KW-0808">Transferase</keyword>
<dbReference type="InterPro" id="IPR011009">
    <property type="entry name" value="Kinase-like_dom_sf"/>
</dbReference>
<dbReference type="RefSeq" id="WP_275473536.1">
    <property type="nucleotide sequence ID" value="NZ_CP162940.1"/>
</dbReference>
<comment type="caution">
    <text evidence="2">The sequence shown here is derived from an EMBL/GenBank/DDBJ whole genome shotgun (WGS) entry which is preliminary data.</text>
</comment>
<dbReference type="EC" id="2.7.1.-" evidence="2"/>
<proteinExistence type="predicted"/>
<accession>A0ABV5ADR3</accession>
<dbReference type="Pfam" id="PF01636">
    <property type="entry name" value="APH"/>
    <property type="match status" value="1"/>
</dbReference>
<feature type="domain" description="Aminoglycoside phosphotransferase" evidence="1">
    <location>
        <begin position="90"/>
        <end position="260"/>
    </location>
</feature>
<sequence length="317" mass="36903">MGFLGNDELEHLLDQVYGVTVIDLSWYDSLYLKRVAAKLECADGWRKLKRYAGTEEALLRLYKKHQALVGAHLPGLPKWYVTRAGKPYLKYGGELYYLIDWVNGRTFQHSESDARSLGHTLATIHKTRPDLRAFRHPYWRARLRPSMNASRLLDKGIARRLPANARHFVEREGDDIQKTLQRSFHRLQSLHKHLRSGVVHGDVTVPNVLFVGKQAHLIDWERVDLGFPIEELAKTAMNTCHFSVSLVEQLLSGYGYHRFHRHEQALFSAFLEIPREVVHLLQRAANSGTKGKDEAQWDFIIETWEKRRELHRHFSVR</sequence>
<reference evidence="2 3" key="1">
    <citation type="journal article" date="2024" name="Int. J. Mol. Sci.">
        <title>Exploration of Alicyclobacillus spp. Genome in Search of Antibiotic Resistance.</title>
        <authorList>
            <person name="Bucka-Kolendo J."/>
            <person name="Kiousi D.E."/>
            <person name="Dekowska A."/>
            <person name="Mikolajczuk-Szczyrba A."/>
            <person name="Karadedos D.M."/>
            <person name="Michael P."/>
            <person name="Galanis A."/>
            <person name="Sokolowska B."/>
        </authorList>
    </citation>
    <scope>NUCLEOTIDE SEQUENCE [LARGE SCALE GENOMIC DNA]</scope>
    <source>
        <strain evidence="2 3">KKP 3000</strain>
    </source>
</reference>
<dbReference type="PANTHER" id="PTHR39179:SF1">
    <property type="entry name" value="SPORE COAT PROTEIN I"/>
    <property type="match status" value="1"/>
</dbReference>
<evidence type="ECO:0000259" key="1">
    <source>
        <dbReference type="Pfam" id="PF01636"/>
    </source>
</evidence>
<organism evidence="2 3">
    <name type="scientific">Alicyclobacillus fastidiosus</name>
    <dbReference type="NCBI Taxonomy" id="392011"/>
    <lineage>
        <taxon>Bacteria</taxon>
        <taxon>Bacillati</taxon>
        <taxon>Bacillota</taxon>
        <taxon>Bacilli</taxon>
        <taxon>Bacillales</taxon>
        <taxon>Alicyclobacillaceae</taxon>
        <taxon>Alicyclobacillus</taxon>
    </lineage>
</organism>
<dbReference type="SUPFAM" id="SSF56112">
    <property type="entry name" value="Protein kinase-like (PK-like)"/>
    <property type="match status" value="1"/>
</dbReference>
<dbReference type="InterPro" id="IPR047175">
    <property type="entry name" value="CotS-like"/>
</dbReference>
<dbReference type="EMBL" id="JBDXSU010000005">
    <property type="protein sequence ID" value="MFB5190417.1"/>
    <property type="molecule type" value="Genomic_DNA"/>
</dbReference>
<protein>
    <submittedName>
        <fullName evidence="2">Aminoglycoside phosphotransferase family protein</fullName>
        <ecNumber evidence="2">2.7.1.-</ecNumber>
    </submittedName>
</protein>
<dbReference type="Gene3D" id="3.90.1200.10">
    <property type="match status" value="1"/>
</dbReference>
<keyword evidence="3" id="KW-1185">Reference proteome</keyword>
<gene>
    <name evidence="2" type="ORF">KKP3000_003863</name>
</gene>
<name>A0ABV5ADR3_9BACL</name>
<dbReference type="Gene3D" id="3.30.200.20">
    <property type="entry name" value="Phosphorylase Kinase, domain 1"/>
    <property type="match status" value="1"/>
</dbReference>
<evidence type="ECO:0000313" key="3">
    <source>
        <dbReference type="Proteomes" id="UP001579974"/>
    </source>
</evidence>
<dbReference type="InterPro" id="IPR002575">
    <property type="entry name" value="Aminoglycoside_PTrfase"/>
</dbReference>
<dbReference type="GO" id="GO:0016740">
    <property type="term" value="F:transferase activity"/>
    <property type="evidence" value="ECO:0007669"/>
    <property type="project" value="UniProtKB-KW"/>
</dbReference>
<evidence type="ECO:0000313" key="2">
    <source>
        <dbReference type="EMBL" id="MFB5190417.1"/>
    </source>
</evidence>
<dbReference type="Proteomes" id="UP001579974">
    <property type="component" value="Unassembled WGS sequence"/>
</dbReference>
<dbReference type="PANTHER" id="PTHR39179">
    <property type="entry name" value="SPORE COAT PROTEIN I"/>
    <property type="match status" value="1"/>
</dbReference>